<feature type="region of interest" description="Disordered" evidence="7">
    <location>
        <begin position="109"/>
        <end position="135"/>
    </location>
</feature>
<comment type="caution">
    <text evidence="9">The sequence shown here is derived from an EMBL/GenBank/DDBJ whole genome shotgun (WGS) entry which is preliminary data.</text>
</comment>
<dbReference type="InterPro" id="IPR005483">
    <property type="entry name" value="CPSase_dom"/>
</dbReference>
<dbReference type="InterPro" id="IPR037120">
    <property type="entry name" value="Haem_peroxidase_sf_animal"/>
</dbReference>
<dbReference type="GO" id="GO:0006979">
    <property type="term" value="P:response to oxidative stress"/>
    <property type="evidence" value="ECO:0007669"/>
    <property type="project" value="InterPro"/>
</dbReference>
<dbReference type="InterPro" id="IPR058047">
    <property type="entry name" value="CPSase_preATP-grasp"/>
</dbReference>
<dbReference type="GO" id="GO:0006228">
    <property type="term" value="P:UTP biosynthetic process"/>
    <property type="evidence" value="ECO:0007669"/>
    <property type="project" value="TreeGrafter"/>
</dbReference>
<dbReference type="GO" id="GO:0004087">
    <property type="term" value="F:carbamoyl-phosphate synthase (ammonia) activity"/>
    <property type="evidence" value="ECO:0007669"/>
    <property type="project" value="UniProtKB-EC"/>
</dbReference>
<dbReference type="Pfam" id="PF25596">
    <property type="entry name" value="CPSase_L_D1"/>
    <property type="match status" value="1"/>
</dbReference>
<gene>
    <name evidence="9" type="ORF">D9613_009684</name>
</gene>
<evidence type="ECO:0000256" key="2">
    <source>
        <dbReference type="ARBA" id="ARBA00022723"/>
    </source>
</evidence>
<evidence type="ECO:0000256" key="1">
    <source>
        <dbReference type="ARBA" id="ARBA00022598"/>
    </source>
</evidence>
<dbReference type="InterPro" id="IPR019791">
    <property type="entry name" value="Haem_peroxidase_animal"/>
</dbReference>
<reference evidence="9 10" key="1">
    <citation type="submission" date="2019-12" db="EMBL/GenBank/DDBJ databases">
        <authorList>
            <person name="Floudas D."/>
            <person name="Bentzer J."/>
            <person name="Ahren D."/>
            <person name="Johansson T."/>
            <person name="Persson P."/>
            <person name="Tunlid A."/>
        </authorList>
    </citation>
    <scope>NUCLEOTIDE SEQUENCE [LARGE SCALE GENOMIC DNA]</scope>
    <source>
        <strain evidence="9 10">CBS 102.39</strain>
    </source>
</reference>
<keyword evidence="2" id="KW-0479">Metal-binding</keyword>
<dbReference type="FunFam" id="3.40.50.20:FF:000001">
    <property type="entry name" value="Carbamoyl-phosphate synthase large chain"/>
    <property type="match status" value="1"/>
</dbReference>
<dbReference type="GO" id="GO:0004601">
    <property type="term" value="F:peroxidase activity"/>
    <property type="evidence" value="ECO:0007669"/>
    <property type="project" value="InterPro"/>
</dbReference>
<dbReference type="Pfam" id="PF02786">
    <property type="entry name" value="CPSase_L_D2"/>
    <property type="match status" value="1"/>
</dbReference>
<accession>A0A8H4VPW9</accession>
<keyword evidence="3 6" id="KW-0547">Nucleotide-binding</keyword>
<dbReference type="GO" id="GO:0005524">
    <property type="term" value="F:ATP binding"/>
    <property type="evidence" value="ECO:0007669"/>
    <property type="project" value="UniProtKB-UniRule"/>
</dbReference>
<dbReference type="SUPFAM" id="SSF52440">
    <property type="entry name" value="PreATP-grasp domain"/>
    <property type="match status" value="1"/>
</dbReference>
<name>A0A8H4VPW9_9AGAR</name>
<dbReference type="SUPFAM" id="SSF48113">
    <property type="entry name" value="Heme-dependent peroxidases"/>
    <property type="match status" value="2"/>
</dbReference>
<dbReference type="GO" id="GO:0004070">
    <property type="term" value="F:aspartate carbamoyltransferase activity"/>
    <property type="evidence" value="ECO:0007669"/>
    <property type="project" value="TreeGrafter"/>
</dbReference>
<dbReference type="EMBL" id="JAACJL010000017">
    <property type="protein sequence ID" value="KAF4618581.1"/>
    <property type="molecule type" value="Genomic_DNA"/>
</dbReference>
<dbReference type="GO" id="GO:0019240">
    <property type="term" value="P:citrulline biosynthetic process"/>
    <property type="evidence" value="ECO:0007669"/>
    <property type="project" value="TreeGrafter"/>
</dbReference>
<evidence type="ECO:0000313" key="10">
    <source>
        <dbReference type="Proteomes" id="UP000521872"/>
    </source>
</evidence>
<dbReference type="Gene3D" id="1.10.640.10">
    <property type="entry name" value="Haem peroxidase domain superfamily, animal type"/>
    <property type="match status" value="2"/>
</dbReference>
<feature type="region of interest" description="Disordered" evidence="7">
    <location>
        <begin position="546"/>
        <end position="566"/>
    </location>
</feature>
<dbReference type="Gene3D" id="3.30.470.20">
    <property type="entry name" value="ATP-grasp fold, B domain"/>
    <property type="match status" value="1"/>
</dbReference>
<dbReference type="InterPro" id="IPR016185">
    <property type="entry name" value="PreATP-grasp_dom_sf"/>
</dbReference>
<comment type="catalytic activity">
    <reaction evidence="5">
        <text>hydrogencarbonate + NH4(+) + 2 ATP = carbamoyl phosphate + 2 ADP + phosphate + 2 H(+)</text>
        <dbReference type="Rhea" id="RHEA:18029"/>
        <dbReference type="ChEBI" id="CHEBI:15378"/>
        <dbReference type="ChEBI" id="CHEBI:17544"/>
        <dbReference type="ChEBI" id="CHEBI:28938"/>
        <dbReference type="ChEBI" id="CHEBI:30616"/>
        <dbReference type="ChEBI" id="CHEBI:43474"/>
        <dbReference type="ChEBI" id="CHEBI:58228"/>
        <dbReference type="ChEBI" id="CHEBI:456216"/>
        <dbReference type="EC" id="6.3.4.16"/>
    </reaction>
</comment>
<evidence type="ECO:0000256" key="4">
    <source>
        <dbReference type="ARBA" id="ARBA00022840"/>
    </source>
</evidence>
<dbReference type="InterPro" id="IPR010255">
    <property type="entry name" value="Haem_peroxidase_sf"/>
</dbReference>
<dbReference type="GO" id="GO:0006541">
    <property type="term" value="P:glutamine metabolic process"/>
    <property type="evidence" value="ECO:0007669"/>
    <property type="project" value="TreeGrafter"/>
</dbReference>
<feature type="compositionally biased region" description="Basic and acidic residues" evidence="7">
    <location>
        <begin position="552"/>
        <end position="566"/>
    </location>
</feature>
<evidence type="ECO:0000256" key="3">
    <source>
        <dbReference type="ARBA" id="ARBA00022741"/>
    </source>
</evidence>
<protein>
    <recommendedName>
        <fullName evidence="8">ATP-grasp domain-containing protein</fullName>
    </recommendedName>
</protein>
<evidence type="ECO:0000259" key="8">
    <source>
        <dbReference type="PROSITE" id="PS50975"/>
    </source>
</evidence>
<dbReference type="GO" id="GO:0004151">
    <property type="term" value="F:dihydroorotase activity"/>
    <property type="evidence" value="ECO:0007669"/>
    <property type="project" value="TreeGrafter"/>
</dbReference>
<dbReference type="PANTHER" id="PTHR11405:SF5">
    <property type="entry name" value="CAD PROTEIN"/>
    <property type="match status" value="1"/>
</dbReference>
<evidence type="ECO:0000256" key="5">
    <source>
        <dbReference type="ARBA" id="ARBA00047359"/>
    </source>
</evidence>
<evidence type="ECO:0000256" key="7">
    <source>
        <dbReference type="SAM" id="MobiDB-lite"/>
    </source>
</evidence>
<dbReference type="SUPFAM" id="SSF56059">
    <property type="entry name" value="Glutathione synthetase ATP-binding domain-like"/>
    <property type="match status" value="1"/>
</dbReference>
<organism evidence="9 10">
    <name type="scientific">Agrocybe pediades</name>
    <dbReference type="NCBI Taxonomy" id="84607"/>
    <lineage>
        <taxon>Eukaryota</taxon>
        <taxon>Fungi</taxon>
        <taxon>Dikarya</taxon>
        <taxon>Basidiomycota</taxon>
        <taxon>Agaricomycotina</taxon>
        <taxon>Agaricomycetes</taxon>
        <taxon>Agaricomycetidae</taxon>
        <taxon>Agaricales</taxon>
        <taxon>Agaricineae</taxon>
        <taxon>Strophariaceae</taxon>
        <taxon>Agrocybe</taxon>
    </lineage>
</organism>
<dbReference type="PROSITE" id="PS50975">
    <property type="entry name" value="ATP_GRASP"/>
    <property type="match status" value="1"/>
</dbReference>
<feature type="domain" description="ATP-grasp" evidence="8">
    <location>
        <begin position="846"/>
        <end position="932"/>
    </location>
</feature>
<keyword evidence="10" id="KW-1185">Reference proteome</keyword>
<dbReference type="InterPro" id="IPR011761">
    <property type="entry name" value="ATP-grasp"/>
</dbReference>
<keyword evidence="4 6" id="KW-0067">ATP-binding</keyword>
<dbReference type="PANTHER" id="PTHR11405">
    <property type="entry name" value="CARBAMOYLTRANSFERASE FAMILY MEMBER"/>
    <property type="match status" value="1"/>
</dbReference>
<dbReference type="PRINTS" id="PR00098">
    <property type="entry name" value="CPSASE"/>
</dbReference>
<dbReference type="Proteomes" id="UP000521872">
    <property type="component" value="Unassembled WGS sequence"/>
</dbReference>
<proteinExistence type="predicted"/>
<dbReference type="GO" id="GO:0006207">
    <property type="term" value="P:'de novo' pyrimidine nucleobase biosynthetic process"/>
    <property type="evidence" value="ECO:0007669"/>
    <property type="project" value="TreeGrafter"/>
</dbReference>
<evidence type="ECO:0000313" key="9">
    <source>
        <dbReference type="EMBL" id="KAF4618581.1"/>
    </source>
</evidence>
<dbReference type="GO" id="GO:0004088">
    <property type="term" value="F:carbamoyl-phosphate synthase (glutamine-hydrolyzing) activity"/>
    <property type="evidence" value="ECO:0007669"/>
    <property type="project" value="TreeGrafter"/>
</dbReference>
<dbReference type="InterPro" id="IPR005479">
    <property type="entry name" value="CPAse_ATP-bd"/>
</dbReference>
<sequence>MCTKRNLPISLPSLGVLIQSFLPPSPRVWKNRTVQVFHAITYSKTCYGPGISSLHVLKGLVLATQADDISNHVAKHLHAYENKNIRKLDPSLPITKTLNDKVIETLYDTSADGSNNNEHKRWTDPPPTKPAAHARQDEEIFQTAKLIKYVICLFDHVVYWETMLNPFDVSFSSQSSTTRMARSMCKHTFDGLKRGPDGRFSDDDLARILQHATTNPASAFRGHRTPPALRLVETMGMEQARAGGLCTDERVQKVFGLEPGLQAESTMPVETGSQFACGYTITRAVLGDAISPIRGNRFYTSDFTPANLTTWGYYDCQQEMHNGAMGGEIPKLLMRHFPRHYPELGVLSLPLLHARATKQGIQDEYTPDFKEFIDKGGLPPVDANLIKALADGALHSGAIDDRQGLAFGILARLDPSLPIAKTLNDKVIETLYDTNPHPIASLVGDDYQFRKADGSNNNVEMPDVGKAGMPYARSVQGKSGLPRSSLPDPGLVFDSLLKRDGPEEHAGGMSSLIFAYAAIVTHSLFRTNPNKDKVHLNMTSTYLDLSPLNGENQEKQDKVRDKEGGRGRGLLYPDVFSEERPRFLVPATSALLYIAEKILKIYEHKRWTDPPPTKPAARARQDEEIFQTAKLINCGHFMSSILGDYVAGFLGSSEGLNWNMNPFDIINNKDTKVDRGRGNHVSVEFSVLYRFKFVKAFSILARLDASLLVAKTLNDKTPTLIPFPAPTSRKSSFSALVVCPSAKLENSITLALKEEGIYTIMVNPNIATIATSKGLADKVYFLPVTAEFVRKIIKYEKLDGIYITFGGQTALSFGIALKDEFEGLGVKVLGTPIQTIITTEDRQLIASAMEEIGEKCAESCTATTPDEAVAAAKSIGFPVIIRAAYALGGFGSGFAKNEAQLRALCSKTFATSPQVLVERSMKGWKEIEYEVVR</sequence>
<dbReference type="Gene3D" id="3.40.50.20">
    <property type="match status" value="1"/>
</dbReference>
<dbReference type="AlphaFoldDB" id="A0A8H4VPW9"/>
<dbReference type="PROSITE" id="PS00866">
    <property type="entry name" value="CPSASE_1"/>
    <property type="match status" value="1"/>
</dbReference>
<keyword evidence="1" id="KW-0436">Ligase</keyword>
<dbReference type="GO" id="GO:0005829">
    <property type="term" value="C:cytosol"/>
    <property type="evidence" value="ECO:0007669"/>
    <property type="project" value="TreeGrafter"/>
</dbReference>
<evidence type="ECO:0000256" key="6">
    <source>
        <dbReference type="PROSITE-ProRule" id="PRU00409"/>
    </source>
</evidence>
<dbReference type="GO" id="GO:0046872">
    <property type="term" value="F:metal ion binding"/>
    <property type="evidence" value="ECO:0007669"/>
    <property type="project" value="UniProtKB-KW"/>
</dbReference>
<dbReference type="PROSITE" id="PS50292">
    <property type="entry name" value="PEROXIDASE_3"/>
    <property type="match status" value="1"/>
</dbReference>
<dbReference type="GO" id="GO:0020037">
    <property type="term" value="F:heme binding"/>
    <property type="evidence" value="ECO:0007669"/>
    <property type="project" value="InterPro"/>
</dbReference>